<dbReference type="NCBIfam" id="TIGR01313">
    <property type="entry name" value="therm_gnt_kin"/>
    <property type="match status" value="1"/>
</dbReference>
<reference evidence="11 12" key="1">
    <citation type="submission" date="2015-03" db="EMBL/GenBank/DDBJ databases">
        <title>Draft genome sequence of Elstera litoralis.</title>
        <authorList>
            <person name="Rahalkar M.C."/>
            <person name="Dhakephalkar P.K."/>
            <person name="Pore S.D."/>
            <person name="Arora P."/>
            <person name="Kapse N.G."/>
            <person name="Pandit P.S."/>
        </authorList>
    </citation>
    <scope>NUCLEOTIDE SEQUENCE [LARGE SCALE GENOMIC DNA]</scope>
    <source>
        <strain evidence="11 12">Dia-1</strain>
    </source>
</reference>
<dbReference type="AlphaFoldDB" id="A0A0F3IWK1"/>
<dbReference type="Pfam" id="PF13671">
    <property type="entry name" value="AAA_33"/>
    <property type="match status" value="1"/>
</dbReference>
<dbReference type="GO" id="GO:0019521">
    <property type="term" value="P:D-gluconate metabolic process"/>
    <property type="evidence" value="ECO:0007669"/>
    <property type="project" value="UniProtKB-KW"/>
</dbReference>
<dbReference type="EC" id="2.7.1.12" evidence="3 10"/>
<evidence type="ECO:0000256" key="3">
    <source>
        <dbReference type="ARBA" id="ARBA00012054"/>
    </source>
</evidence>
<protein>
    <recommendedName>
        <fullName evidence="3 10">Gluconokinase</fullName>
        <ecNumber evidence="3 10">2.7.1.12</ecNumber>
    </recommendedName>
</protein>
<dbReference type="PANTHER" id="PTHR43442:SF3">
    <property type="entry name" value="GLUCONOKINASE-RELATED"/>
    <property type="match status" value="1"/>
</dbReference>
<keyword evidence="12" id="KW-1185">Reference proteome</keyword>
<sequence>MPLPPIVVMGVSGCGKSRVGRDLAARLGVTFLEGDVLHPPENVARMAAGIPLTDADRQGWLEAIAGALAQAAGCGEGIVVSCSALRRPYRDLLRAAAPATRFVHLTGSRALLIDRMAAREGHFMPISLLDSQLATLEPPGADEQPIVQNIEQSPAAILDATVEALGIIK</sequence>
<comment type="pathway">
    <text evidence="1">Carbohydrate acid metabolism.</text>
</comment>
<evidence type="ECO:0000256" key="4">
    <source>
        <dbReference type="ARBA" id="ARBA00022679"/>
    </source>
</evidence>
<dbReference type="PATRIC" id="fig|552518.3.peg.801"/>
<dbReference type="GO" id="GO:0005524">
    <property type="term" value="F:ATP binding"/>
    <property type="evidence" value="ECO:0007669"/>
    <property type="project" value="UniProtKB-KW"/>
</dbReference>
<keyword evidence="7 10" id="KW-0067">ATP-binding</keyword>
<organism evidence="11 12">
    <name type="scientific">Elstera litoralis</name>
    <dbReference type="NCBI Taxonomy" id="552518"/>
    <lineage>
        <taxon>Bacteria</taxon>
        <taxon>Pseudomonadati</taxon>
        <taxon>Pseudomonadota</taxon>
        <taxon>Alphaproteobacteria</taxon>
        <taxon>Rhodospirillales</taxon>
        <taxon>Rhodospirillaceae</taxon>
        <taxon>Elstera</taxon>
    </lineage>
</organism>
<comment type="catalytic activity">
    <reaction evidence="9 10">
        <text>D-gluconate + ATP = 6-phospho-D-gluconate + ADP + H(+)</text>
        <dbReference type="Rhea" id="RHEA:19433"/>
        <dbReference type="ChEBI" id="CHEBI:15378"/>
        <dbReference type="ChEBI" id="CHEBI:18391"/>
        <dbReference type="ChEBI" id="CHEBI:30616"/>
        <dbReference type="ChEBI" id="CHEBI:58759"/>
        <dbReference type="ChEBI" id="CHEBI:456216"/>
        <dbReference type="EC" id="2.7.1.12"/>
    </reaction>
</comment>
<dbReference type="GO" id="GO:0005737">
    <property type="term" value="C:cytoplasm"/>
    <property type="evidence" value="ECO:0007669"/>
    <property type="project" value="TreeGrafter"/>
</dbReference>
<dbReference type="FunFam" id="3.40.50.300:FF:000522">
    <property type="entry name" value="Gluconokinase"/>
    <property type="match status" value="1"/>
</dbReference>
<dbReference type="Proteomes" id="UP000033774">
    <property type="component" value="Unassembled WGS sequence"/>
</dbReference>
<keyword evidence="6 10" id="KW-0418">Kinase</keyword>
<evidence type="ECO:0000256" key="6">
    <source>
        <dbReference type="ARBA" id="ARBA00022777"/>
    </source>
</evidence>
<gene>
    <name evidence="11" type="ORF">VZ95_07920</name>
</gene>
<evidence type="ECO:0000256" key="7">
    <source>
        <dbReference type="ARBA" id="ARBA00022840"/>
    </source>
</evidence>
<dbReference type="GO" id="GO:0046316">
    <property type="term" value="F:gluconokinase activity"/>
    <property type="evidence" value="ECO:0007669"/>
    <property type="project" value="UniProtKB-EC"/>
</dbReference>
<dbReference type="InterPro" id="IPR006001">
    <property type="entry name" value="Therm_gnt_kin"/>
</dbReference>
<name>A0A0F3IWK1_9PROT</name>
<evidence type="ECO:0000313" key="11">
    <source>
        <dbReference type="EMBL" id="KJV09989.1"/>
    </source>
</evidence>
<evidence type="ECO:0000256" key="8">
    <source>
        <dbReference type="ARBA" id="ARBA00023064"/>
    </source>
</evidence>
<keyword evidence="8" id="KW-0311">Gluconate utilization</keyword>
<accession>A0A0F3IWK1</accession>
<dbReference type="SUPFAM" id="SSF52540">
    <property type="entry name" value="P-loop containing nucleoside triphosphate hydrolases"/>
    <property type="match status" value="1"/>
</dbReference>
<dbReference type="InterPro" id="IPR027417">
    <property type="entry name" value="P-loop_NTPase"/>
</dbReference>
<evidence type="ECO:0000256" key="9">
    <source>
        <dbReference type="ARBA" id="ARBA00048090"/>
    </source>
</evidence>
<dbReference type="PANTHER" id="PTHR43442">
    <property type="entry name" value="GLUCONOKINASE-RELATED"/>
    <property type="match status" value="1"/>
</dbReference>
<dbReference type="EMBL" id="LAJY01000175">
    <property type="protein sequence ID" value="KJV09989.1"/>
    <property type="molecule type" value="Genomic_DNA"/>
</dbReference>
<evidence type="ECO:0000256" key="2">
    <source>
        <dbReference type="ARBA" id="ARBA00008420"/>
    </source>
</evidence>
<keyword evidence="5 10" id="KW-0547">Nucleotide-binding</keyword>
<evidence type="ECO:0000256" key="1">
    <source>
        <dbReference type="ARBA" id="ARBA00004761"/>
    </source>
</evidence>
<evidence type="ECO:0000256" key="10">
    <source>
        <dbReference type="RuleBase" id="RU363066"/>
    </source>
</evidence>
<evidence type="ECO:0000256" key="5">
    <source>
        <dbReference type="ARBA" id="ARBA00022741"/>
    </source>
</evidence>
<comment type="similarity">
    <text evidence="2 10">Belongs to the gluconokinase GntK/GntV family.</text>
</comment>
<proteinExistence type="inferred from homology"/>
<evidence type="ECO:0000313" key="12">
    <source>
        <dbReference type="Proteomes" id="UP000033774"/>
    </source>
</evidence>
<dbReference type="RefSeq" id="WP_045775370.1">
    <property type="nucleotide sequence ID" value="NZ_LAJY01000175.1"/>
</dbReference>
<keyword evidence="4 10" id="KW-0808">Transferase</keyword>
<dbReference type="Gene3D" id="3.40.50.300">
    <property type="entry name" value="P-loop containing nucleotide triphosphate hydrolases"/>
    <property type="match status" value="1"/>
</dbReference>
<dbReference type="CDD" id="cd02021">
    <property type="entry name" value="GntK"/>
    <property type="match status" value="1"/>
</dbReference>
<comment type="caution">
    <text evidence="11">The sequence shown here is derived from an EMBL/GenBank/DDBJ whole genome shotgun (WGS) entry which is preliminary data.</text>
</comment>